<proteinExistence type="predicted"/>
<keyword evidence="2" id="KW-1185">Reference proteome</keyword>
<name>A0A0C3LDH8_9AGAM</name>
<dbReference type="HOGENOM" id="CLU_2943548_0_0_1"/>
<reference evidence="1 2" key="1">
    <citation type="submission" date="2014-04" db="EMBL/GenBank/DDBJ databases">
        <authorList>
            <consortium name="DOE Joint Genome Institute"/>
            <person name="Kuo A."/>
            <person name="Girlanda M."/>
            <person name="Perotto S."/>
            <person name="Kohler A."/>
            <person name="Nagy L.G."/>
            <person name="Floudas D."/>
            <person name="Copeland A."/>
            <person name="Barry K.W."/>
            <person name="Cichocki N."/>
            <person name="Veneault-Fourrey C."/>
            <person name="LaButti K."/>
            <person name="Lindquist E.A."/>
            <person name="Lipzen A."/>
            <person name="Lundell T."/>
            <person name="Morin E."/>
            <person name="Murat C."/>
            <person name="Sun H."/>
            <person name="Tunlid A."/>
            <person name="Henrissat B."/>
            <person name="Grigoriev I.V."/>
            <person name="Hibbett D.S."/>
            <person name="Martin F."/>
            <person name="Nordberg H.P."/>
            <person name="Cantor M.N."/>
            <person name="Hua S.X."/>
        </authorList>
    </citation>
    <scope>NUCLEOTIDE SEQUENCE [LARGE SCALE GENOMIC DNA]</scope>
    <source>
        <strain evidence="1 2">MUT 4182</strain>
    </source>
</reference>
<dbReference type="EMBL" id="KN823217">
    <property type="protein sequence ID" value="KIO19512.1"/>
    <property type="molecule type" value="Genomic_DNA"/>
</dbReference>
<gene>
    <name evidence="1" type="ORF">M407DRAFT_147112</name>
</gene>
<evidence type="ECO:0000313" key="2">
    <source>
        <dbReference type="Proteomes" id="UP000054248"/>
    </source>
</evidence>
<dbReference type="AlphaFoldDB" id="A0A0C3LDH8"/>
<reference evidence="2" key="2">
    <citation type="submission" date="2015-01" db="EMBL/GenBank/DDBJ databases">
        <title>Evolutionary Origins and Diversification of the Mycorrhizal Mutualists.</title>
        <authorList>
            <consortium name="DOE Joint Genome Institute"/>
            <consortium name="Mycorrhizal Genomics Consortium"/>
            <person name="Kohler A."/>
            <person name="Kuo A."/>
            <person name="Nagy L.G."/>
            <person name="Floudas D."/>
            <person name="Copeland A."/>
            <person name="Barry K.W."/>
            <person name="Cichocki N."/>
            <person name="Veneault-Fourrey C."/>
            <person name="LaButti K."/>
            <person name="Lindquist E.A."/>
            <person name="Lipzen A."/>
            <person name="Lundell T."/>
            <person name="Morin E."/>
            <person name="Murat C."/>
            <person name="Riley R."/>
            <person name="Ohm R."/>
            <person name="Sun H."/>
            <person name="Tunlid A."/>
            <person name="Henrissat B."/>
            <person name="Grigoriev I.V."/>
            <person name="Hibbett D.S."/>
            <person name="Martin F."/>
        </authorList>
    </citation>
    <scope>NUCLEOTIDE SEQUENCE [LARGE SCALE GENOMIC DNA]</scope>
    <source>
        <strain evidence="2">MUT 4182</strain>
    </source>
</reference>
<organism evidence="1 2">
    <name type="scientific">Tulasnella calospora MUT 4182</name>
    <dbReference type="NCBI Taxonomy" id="1051891"/>
    <lineage>
        <taxon>Eukaryota</taxon>
        <taxon>Fungi</taxon>
        <taxon>Dikarya</taxon>
        <taxon>Basidiomycota</taxon>
        <taxon>Agaricomycotina</taxon>
        <taxon>Agaricomycetes</taxon>
        <taxon>Cantharellales</taxon>
        <taxon>Tulasnellaceae</taxon>
        <taxon>Tulasnella</taxon>
    </lineage>
</organism>
<sequence>MHSRTLSHWYTLSCTYERSGFPASILRSCRSPIENSQRYTHTYLSAACSRSADVQVSVGS</sequence>
<dbReference type="Proteomes" id="UP000054248">
    <property type="component" value="Unassembled WGS sequence"/>
</dbReference>
<evidence type="ECO:0000313" key="1">
    <source>
        <dbReference type="EMBL" id="KIO19512.1"/>
    </source>
</evidence>
<protein>
    <submittedName>
        <fullName evidence="1">Uncharacterized protein</fullName>
    </submittedName>
</protein>
<accession>A0A0C3LDH8</accession>